<dbReference type="Proteomes" id="UP001246244">
    <property type="component" value="Unassembled WGS sequence"/>
</dbReference>
<proteinExistence type="predicted"/>
<accession>A0ABU2D416</accession>
<keyword evidence="2" id="KW-1185">Reference proteome</keyword>
<dbReference type="RefSeq" id="WP_310576745.1">
    <property type="nucleotide sequence ID" value="NZ_JAVKPK010000063.1"/>
</dbReference>
<reference evidence="2" key="1">
    <citation type="submission" date="2023-07" db="EMBL/GenBank/DDBJ databases">
        <title>Whole-genome sequencing of a new Methanosarcina sp. Z-7115.</title>
        <authorList>
            <person name="Zhilina T.N."/>
            <person name="Merkel A.Y."/>
        </authorList>
    </citation>
    <scope>NUCLEOTIDE SEQUENCE [LARGE SCALE GENOMIC DNA]</scope>
    <source>
        <strain evidence="2">Z-7115</strain>
    </source>
</reference>
<sequence>MATVGTKASVRNLTTPFSSDKMVHGDFGIDLEALWNITVKDVSSLKPLIAKI</sequence>
<gene>
    <name evidence="1" type="ORF">RG963_13185</name>
</gene>
<name>A0ABU2D416_9EURY</name>
<organism evidence="1 2">
    <name type="scientific">Methanosarcina baikalica</name>
    <dbReference type="NCBI Taxonomy" id="3073890"/>
    <lineage>
        <taxon>Archaea</taxon>
        <taxon>Methanobacteriati</taxon>
        <taxon>Methanobacteriota</taxon>
        <taxon>Stenosarchaea group</taxon>
        <taxon>Methanomicrobia</taxon>
        <taxon>Methanosarcinales</taxon>
        <taxon>Methanosarcinaceae</taxon>
        <taxon>Methanosarcina</taxon>
    </lineage>
</organism>
<evidence type="ECO:0000313" key="2">
    <source>
        <dbReference type="Proteomes" id="UP001246244"/>
    </source>
</evidence>
<evidence type="ECO:0000313" key="1">
    <source>
        <dbReference type="EMBL" id="MDR7666715.1"/>
    </source>
</evidence>
<dbReference type="EMBL" id="JAVKPK010000063">
    <property type="protein sequence ID" value="MDR7666715.1"/>
    <property type="molecule type" value="Genomic_DNA"/>
</dbReference>
<comment type="caution">
    <text evidence="1">The sequence shown here is derived from an EMBL/GenBank/DDBJ whole genome shotgun (WGS) entry which is preliminary data.</text>
</comment>
<protein>
    <submittedName>
        <fullName evidence="1">Uncharacterized protein</fullName>
    </submittedName>
</protein>